<dbReference type="Proteomes" id="UP001458070">
    <property type="component" value="Unassembled WGS sequence"/>
</dbReference>
<evidence type="ECO:0000313" key="3">
    <source>
        <dbReference type="Proteomes" id="UP001458070"/>
    </source>
</evidence>
<reference evidence="2 3" key="1">
    <citation type="submission" date="2024-04" db="EMBL/GenBank/DDBJ databases">
        <title>Draft genome assemblies of urinary isolates.</title>
        <authorList>
            <person name="Appleberry H."/>
            <person name="Kula A."/>
            <person name="Wolfe A.J."/>
            <person name="Putonti C."/>
        </authorList>
    </citation>
    <scope>NUCLEOTIDE SEQUENCE [LARGE SCALE GENOMIC DNA]</scope>
    <source>
        <strain evidence="2 3">UMB12529</strain>
    </source>
</reference>
<keyword evidence="3" id="KW-1185">Reference proteome</keyword>
<dbReference type="InterPro" id="IPR050099">
    <property type="entry name" value="SIS_GmhA/DiaA_subfam"/>
</dbReference>
<dbReference type="InterPro" id="IPR035472">
    <property type="entry name" value="RpiR-like_SIS"/>
</dbReference>
<feature type="domain" description="SIS" evidence="1">
    <location>
        <begin position="39"/>
        <end position="217"/>
    </location>
</feature>
<dbReference type="PANTHER" id="PTHR30390:SF7">
    <property type="entry name" value="PHOSPHOHEPTOSE ISOMERASE"/>
    <property type="match status" value="1"/>
</dbReference>
<dbReference type="Gene3D" id="3.40.50.10490">
    <property type="entry name" value="Glucose-6-phosphate isomerase like protein, domain 1"/>
    <property type="match status" value="1"/>
</dbReference>
<dbReference type="Pfam" id="PF13580">
    <property type="entry name" value="SIS_2"/>
    <property type="match status" value="1"/>
</dbReference>
<dbReference type="NCBIfam" id="NF002805">
    <property type="entry name" value="PRK02947.1"/>
    <property type="match status" value="1"/>
</dbReference>
<evidence type="ECO:0000313" key="2">
    <source>
        <dbReference type="EMBL" id="MEM0627180.1"/>
    </source>
</evidence>
<dbReference type="InterPro" id="IPR001347">
    <property type="entry name" value="SIS_dom"/>
</dbReference>
<accession>A0ABU9P8W6</accession>
<comment type="caution">
    <text evidence="2">The sequence shown here is derived from an EMBL/GenBank/DDBJ whole genome shotgun (WGS) entry which is preliminary data.</text>
</comment>
<proteinExistence type="predicted"/>
<gene>
    <name evidence="2" type="ORF">AAFL32_25195</name>
</gene>
<organism evidence="2 3">
    <name type="scientific">Klebsiella grimontii</name>
    <dbReference type="NCBI Taxonomy" id="2058152"/>
    <lineage>
        <taxon>Bacteria</taxon>
        <taxon>Pseudomonadati</taxon>
        <taxon>Pseudomonadota</taxon>
        <taxon>Gammaproteobacteria</taxon>
        <taxon>Enterobacterales</taxon>
        <taxon>Enterobacteriaceae</taxon>
        <taxon>Klebsiella/Raoultella group</taxon>
        <taxon>Klebsiella</taxon>
    </lineage>
</organism>
<dbReference type="CDD" id="cd05013">
    <property type="entry name" value="SIS_RpiR"/>
    <property type="match status" value="1"/>
</dbReference>
<dbReference type="RefSeq" id="WP_224233260.1">
    <property type="nucleotide sequence ID" value="NZ_CABGKV010000003.1"/>
</dbReference>
<dbReference type="SUPFAM" id="SSF53697">
    <property type="entry name" value="SIS domain"/>
    <property type="match status" value="1"/>
</dbReference>
<dbReference type="InterPro" id="IPR046348">
    <property type="entry name" value="SIS_dom_sf"/>
</dbReference>
<dbReference type="PANTHER" id="PTHR30390">
    <property type="entry name" value="SEDOHEPTULOSE 7-PHOSPHATE ISOMERASE / DNAA INITIATOR-ASSOCIATING FACTOR FOR REPLICATION INITIATION"/>
    <property type="match status" value="1"/>
</dbReference>
<name>A0ABU9P8W6_9ENTR</name>
<sequence length="258" mass="28261">MVRILVMTMIQSYLDIVQKKLNDITQQQSHKITSTAVELAKIINQGGVIYIFGCGHSHIFAEDVFYRAGGIAPVRPIFIEPLMLHQGAAASSYYEKQNDYIAEHLERFSITSKDALIVISTSGINPAPVDAALWAKQHGAFTLALTSFLYAETQPSKHKAGLKLRDCVDVAIDNQVPIGDAVLSLTEHATPFAPVSSMTGLFIMHTLFAEIIANLGSENKSLPVFLSGNIANSAKHNEYLLEKYGAQIPELINNTSFK</sequence>
<dbReference type="PROSITE" id="PS51464">
    <property type="entry name" value="SIS"/>
    <property type="match status" value="1"/>
</dbReference>
<evidence type="ECO:0000259" key="1">
    <source>
        <dbReference type="PROSITE" id="PS51464"/>
    </source>
</evidence>
<protein>
    <submittedName>
        <fullName evidence="2">SIS domain-containing protein</fullName>
    </submittedName>
</protein>
<dbReference type="EMBL" id="JBCGEM010000028">
    <property type="protein sequence ID" value="MEM0627180.1"/>
    <property type="molecule type" value="Genomic_DNA"/>
</dbReference>